<name>A0A3P7TNC1_9BILA</name>
<dbReference type="AlphaFoldDB" id="A0A3P7TNC1"/>
<accession>A0A3P7TNC1</accession>
<reference evidence="2 3" key="1">
    <citation type="submission" date="2018-11" db="EMBL/GenBank/DDBJ databases">
        <authorList>
            <consortium name="Pathogen Informatics"/>
        </authorList>
    </citation>
    <scope>NUCLEOTIDE SEQUENCE [LARGE SCALE GENOMIC DNA]</scope>
</reference>
<organism evidence="2 3">
    <name type="scientific">Brugia timori</name>
    <dbReference type="NCBI Taxonomy" id="42155"/>
    <lineage>
        <taxon>Eukaryota</taxon>
        <taxon>Metazoa</taxon>
        <taxon>Ecdysozoa</taxon>
        <taxon>Nematoda</taxon>
        <taxon>Chromadorea</taxon>
        <taxon>Rhabditida</taxon>
        <taxon>Spirurina</taxon>
        <taxon>Spiruromorpha</taxon>
        <taxon>Filarioidea</taxon>
        <taxon>Onchocercidae</taxon>
        <taxon>Brugia</taxon>
    </lineage>
</organism>
<keyword evidence="1" id="KW-0812">Transmembrane</keyword>
<sequence>MIKSPYLDRPGDFEQGNRWVFYDVVGIFTVFYPIDLGEVLNYTTAIAALIIIAYHIQKGFYNLVDLIKAVIGHIVAAAVMFATGASVALIVTKLDMIMCWYSLPELAFPLYIFPLLIAGCATHTILAQLHKRPNQEMIHFDGVLLLFSTWLALATFAGIAGASFLLYNSFFLLLREPLLWLFGKMRIITSNF</sequence>
<feature type="transmembrane region" description="Helical" evidence="1">
    <location>
        <begin position="69"/>
        <end position="91"/>
    </location>
</feature>
<protein>
    <submittedName>
        <fullName evidence="2">Uncharacterized protein</fullName>
    </submittedName>
</protein>
<feature type="transmembrane region" description="Helical" evidence="1">
    <location>
        <begin position="142"/>
        <end position="167"/>
    </location>
</feature>
<dbReference type="EMBL" id="UZAG01002930">
    <property type="protein sequence ID" value="VDO14444.1"/>
    <property type="molecule type" value="Genomic_DNA"/>
</dbReference>
<dbReference type="Proteomes" id="UP000280834">
    <property type="component" value="Unassembled WGS sequence"/>
</dbReference>
<feature type="transmembrane region" description="Helical" evidence="1">
    <location>
        <begin position="111"/>
        <end position="130"/>
    </location>
</feature>
<evidence type="ECO:0000256" key="1">
    <source>
        <dbReference type="SAM" id="Phobius"/>
    </source>
</evidence>
<keyword evidence="1" id="KW-1133">Transmembrane helix</keyword>
<keyword evidence="3" id="KW-1185">Reference proteome</keyword>
<gene>
    <name evidence="2" type="ORF">BTMF_LOCUS3285</name>
</gene>
<proteinExistence type="predicted"/>
<evidence type="ECO:0000313" key="2">
    <source>
        <dbReference type="EMBL" id="VDO14444.1"/>
    </source>
</evidence>
<keyword evidence="1" id="KW-0472">Membrane</keyword>
<feature type="transmembrane region" description="Helical" evidence="1">
    <location>
        <begin position="39"/>
        <end position="57"/>
    </location>
</feature>
<evidence type="ECO:0000313" key="3">
    <source>
        <dbReference type="Proteomes" id="UP000280834"/>
    </source>
</evidence>